<dbReference type="AlphaFoldDB" id="A0A2M9C3J5"/>
<keyword evidence="1" id="KW-0378">Hydrolase</keyword>
<evidence type="ECO:0000256" key="2">
    <source>
        <dbReference type="ARBA" id="ARBA00023295"/>
    </source>
</evidence>
<dbReference type="InterPro" id="IPR006047">
    <property type="entry name" value="GH13_cat_dom"/>
</dbReference>
<dbReference type="GO" id="GO:0005975">
    <property type="term" value="P:carbohydrate metabolic process"/>
    <property type="evidence" value="ECO:0007669"/>
    <property type="project" value="InterPro"/>
</dbReference>
<comment type="caution">
    <text evidence="4">The sequence shown here is derived from an EMBL/GenBank/DDBJ whole genome shotgun (WGS) entry which is preliminary data.</text>
</comment>
<proteinExistence type="predicted"/>
<dbReference type="Pfam" id="PF00128">
    <property type="entry name" value="Alpha-amylase"/>
    <property type="match status" value="1"/>
</dbReference>
<dbReference type="RefSeq" id="WP_100342992.1">
    <property type="nucleotide sequence ID" value="NZ_PGFB01000001.1"/>
</dbReference>
<dbReference type="InterPro" id="IPR017853">
    <property type="entry name" value="GH"/>
</dbReference>
<dbReference type="EMBL" id="PGFB01000001">
    <property type="protein sequence ID" value="PJJ65049.1"/>
    <property type="molecule type" value="Genomic_DNA"/>
</dbReference>
<keyword evidence="2 4" id="KW-0326">Glycosidase</keyword>
<dbReference type="SMART" id="SM00642">
    <property type="entry name" value="Aamy"/>
    <property type="match status" value="1"/>
</dbReference>
<name>A0A2M9C3J5_9MICO</name>
<keyword evidence="5" id="KW-1185">Reference proteome</keyword>
<evidence type="ECO:0000256" key="1">
    <source>
        <dbReference type="ARBA" id="ARBA00022801"/>
    </source>
</evidence>
<dbReference type="GO" id="GO:0016798">
    <property type="term" value="F:hydrolase activity, acting on glycosyl bonds"/>
    <property type="evidence" value="ECO:0007669"/>
    <property type="project" value="UniProtKB-KW"/>
</dbReference>
<gene>
    <name evidence="4" type="ORF">CLV54_0074</name>
</gene>
<dbReference type="Gene3D" id="3.20.20.80">
    <property type="entry name" value="Glycosidases"/>
    <property type="match status" value="1"/>
</dbReference>
<organism evidence="4 5">
    <name type="scientific">Compostimonas suwonensis</name>
    <dbReference type="NCBI Taxonomy" id="1048394"/>
    <lineage>
        <taxon>Bacteria</taxon>
        <taxon>Bacillati</taxon>
        <taxon>Actinomycetota</taxon>
        <taxon>Actinomycetes</taxon>
        <taxon>Micrococcales</taxon>
        <taxon>Microbacteriaceae</taxon>
        <taxon>Compostimonas</taxon>
    </lineage>
</organism>
<accession>A0A2M9C3J5</accession>
<dbReference type="CDD" id="cd11338">
    <property type="entry name" value="AmyAc_CMD"/>
    <property type="match status" value="1"/>
</dbReference>
<evidence type="ECO:0000313" key="4">
    <source>
        <dbReference type="EMBL" id="PJJ65049.1"/>
    </source>
</evidence>
<evidence type="ECO:0000313" key="5">
    <source>
        <dbReference type="Proteomes" id="UP000230161"/>
    </source>
</evidence>
<dbReference type="SUPFAM" id="SSF51445">
    <property type="entry name" value="(Trans)glycosidases"/>
    <property type="match status" value="1"/>
</dbReference>
<dbReference type="PANTHER" id="PTHR10357:SF210">
    <property type="entry name" value="MALTODEXTRIN GLUCOSIDASE"/>
    <property type="match status" value="1"/>
</dbReference>
<protein>
    <submittedName>
        <fullName evidence="4">Glycosidase</fullName>
    </submittedName>
</protein>
<dbReference type="Gene3D" id="3.90.400.10">
    <property type="entry name" value="Oligo-1,6-glucosidase, Domain 2"/>
    <property type="match status" value="1"/>
</dbReference>
<evidence type="ECO:0000259" key="3">
    <source>
        <dbReference type="SMART" id="SM00642"/>
    </source>
</evidence>
<dbReference type="PANTHER" id="PTHR10357">
    <property type="entry name" value="ALPHA-AMYLASE FAMILY MEMBER"/>
    <property type="match status" value="1"/>
</dbReference>
<dbReference type="InterPro" id="IPR045857">
    <property type="entry name" value="O16G_dom_2"/>
</dbReference>
<sequence length="496" mass="55205">MTHTTSPEPTATERPHAGRETPDWLADAVFYQIFPERFANGDHSIDPEGVEPWGGTPTPHNFFGGDLEGIVQHLDHVVAVGANAIYLTPIFAADTNHRYDAKDYFTIDPALGDLAAFRRLVDEAHDRGIRIVLDAVLNHAGDGHWAFRDIVENEERSPYVNWFSVESFPVRPHPVPNYRTCSGCYYLPKWNAYNPEVREHHYRVARHWIEEGIDGWRLDVPYFINHNFWRGFRDQVKGIDEDLYIVAEEWRDPEQWLQGDLADGTTNYTLRDLVLGFTADRSQTAIDFAHGMTRLTARIPAAARPAMLNLLGSHDTERVLTRHGGDVRASLLAQTLLFSAEGAPMVYYGDEVGLLGDNDPGCRGCMPWQSDEWSHEILDGVRALAQLRHETPALRRGTQRVTALSEDCVAVLRDAGELGTALAIVNRGESSVVVPAELLDGRAFGQRWSAASWRIGARLTDDSMGSAPNTTPGAAIEQTVGPRNAVVLVRGGEQSQ</sequence>
<dbReference type="Proteomes" id="UP000230161">
    <property type="component" value="Unassembled WGS sequence"/>
</dbReference>
<reference evidence="4 5" key="1">
    <citation type="submission" date="2017-11" db="EMBL/GenBank/DDBJ databases">
        <title>Genomic Encyclopedia of Archaeal and Bacterial Type Strains, Phase II (KMG-II): From Individual Species to Whole Genera.</title>
        <authorList>
            <person name="Goeker M."/>
        </authorList>
    </citation>
    <scope>NUCLEOTIDE SEQUENCE [LARGE SCALE GENOMIC DNA]</scope>
    <source>
        <strain evidence="4 5">DSM 25625</strain>
    </source>
</reference>
<feature type="domain" description="Glycosyl hydrolase family 13 catalytic" evidence="3">
    <location>
        <begin position="32"/>
        <end position="388"/>
    </location>
</feature>
<dbReference type="OrthoDB" id="9043248at2"/>